<organism evidence="1 2">
    <name type="scientific">Gulo gulo</name>
    <name type="common">Wolverine</name>
    <name type="synonym">Gluton</name>
    <dbReference type="NCBI Taxonomy" id="48420"/>
    <lineage>
        <taxon>Eukaryota</taxon>
        <taxon>Metazoa</taxon>
        <taxon>Chordata</taxon>
        <taxon>Craniata</taxon>
        <taxon>Vertebrata</taxon>
        <taxon>Euteleostomi</taxon>
        <taxon>Mammalia</taxon>
        <taxon>Eutheria</taxon>
        <taxon>Laurasiatheria</taxon>
        <taxon>Carnivora</taxon>
        <taxon>Caniformia</taxon>
        <taxon>Musteloidea</taxon>
        <taxon>Mustelidae</taxon>
        <taxon>Guloninae</taxon>
        <taxon>Gulo</taxon>
    </lineage>
</organism>
<dbReference type="Proteomes" id="UP000269945">
    <property type="component" value="Unassembled WGS sequence"/>
</dbReference>
<keyword evidence="2" id="KW-1185">Reference proteome</keyword>
<name>A0A9X9PZX3_GULGU</name>
<comment type="caution">
    <text evidence="1">The sequence shown here is derived from an EMBL/GenBank/DDBJ whole genome shotgun (WGS) entry which is preliminary data.</text>
</comment>
<evidence type="ECO:0000313" key="1">
    <source>
        <dbReference type="EMBL" id="VCW79520.1"/>
    </source>
</evidence>
<proteinExistence type="predicted"/>
<sequence>MCTTALAPPTDAALAYTHGGLASPARVHSCPGPGRACQAGPAVDLTGACAL</sequence>
<accession>A0A9X9PZX3</accession>
<reference evidence="1 2" key="1">
    <citation type="submission" date="2018-10" db="EMBL/GenBank/DDBJ databases">
        <authorList>
            <person name="Ekblom R."/>
            <person name="Jareborg N."/>
        </authorList>
    </citation>
    <scope>NUCLEOTIDE SEQUENCE [LARGE SCALE GENOMIC DNA]</scope>
    <source>
        <tissue evidence="1">Muscle</tissue>
    </source>
</reference>
<dbReference type="AlphaFoldDB" id="A0A9X9PZX3"/>
<gene>
    <name evidence="1" type="ORF">BN2614_LOCUS1</name>
</gene>
<protein>
    <submittedName>
        <fullName evidence="1">Uncharacterized protein</fullName>
    </submittedName>
</protein>
<dbReference type="EMBL" id="CYRY02012165">
    <property type="protein sequence ID" value="VCW79520.1"/>
    <property type="molecule type" value="Genomic_DNA"/>
</dbReference>
<evidence type="ECO:0000313" key="2">
    <source>
        <dbReference type="Proteomes" id="UP000269945"/>
    </source>
</evidence>